<protein>
    <recommendedName>
        <fullName evidence="1">UPF0210 protein HNR45_000559</fullName>
    </recommendedName>
</protein>
<dbReference type="NCBIfam" id="NF003700">
    <property type="entry name" value="PRK05313.1"/>
    <property type="match status" value="1"/>
</dbReference>
<dbReference type="InterPro" id="IPR007841">
    <property type="entry name" value="UPF0210"/>
</dbReference>
<dbReference type="EMBL" id="JACHHI010000002">
    <property type="protein sequence ID" value="MBB6477529.1"/>
    <property type="molecule type" value="Genomic_DNA"/>
</dbReference>
<dbReference type="GeneID" id="93485832"/>
<dbReference type="AlphaFoldDB" id="A0A841R393"/>
<dbReference type="HAMAP" id="MF_01221">
    <property type="entry name" value="UPF0210"/>
    <property type="match status" value="1"/>
</dbReference>
<proteinExistence type="inferred from homology"/>
<dbReference type="OrthoDB" id="9763001at2"/>
<gene>
    <name evidence="2" type="ORF">HNR45_000559</name>
</gene>
<dbReference type="PANTHER" id="PTHR37560">
    <property type="entry name" value="UPF0210 PROTEIN SPR0218"/>
    <property type="match status" value="1"/>
</dbReference>
<name>A0A841R393_9FIRM</name>
<dbReference type="SUPFAM" id="SSF51998">
    <property type="entry name" value="PFL-like glycyl radical enzymes"/>
    <property type="match status" value="1"/>
</dbReference>
<sequence>MLDIEDILATHRMFEENRLDVRTVTLGVSLLGCIDRNGETMCQKIYDHICRVAENLVPTAEAISREYGVPIINKRVAVTPISLIAEASDLTDYAPVAQALDRAAKTCGIDFLGGFSALVQNGITRGDQILLDSIPEALATTDRVCSSIGIGSTKSGINMDAVRQIGEIIKKTAALTADNDALGCAKLVAFCNPVEDNPFMAGAFHGVTQGDLAVHVGVSGPGVVKRALEEVRGESFDVVAETIKETAFMVTRVGQLVAQVAAERLHAPFGIIDLSLAPTSEIGDSVAKILEEMGLESCGAPGTTAALALLNDAVKKGGMMAASRVGGLSGAFIPVSEDLGMIEAVERGSLTLEKLEAMTCVCSVGLDMIAVPGDTSAATLSAILADEAAIGMINNKTTATRLIPVPGKKVGDLVEFGGLLGYAPVIAVNRFDASEFIARGGRIPAPVRSLTN</sequence>
<comment type="caution">
    <text evidence="2">The sequence shown here is derived from an EMBL/GenBank/DDBJ whole genome shotgun (WGS) entry which is preliminary data.</text>
</comment>
<evidence type="ECO:0000313" key="3">
    <source>
        <dbReference type="Proteomes" id="UP000591941"/>
    </source>
</evidence>
<dbReference type="Proteomes" id="UP000591941">
    <property type="component" value="Unassembled WGS sequence"/>
</dbReference>
<evidence type="ECO:0000256" key="1">
    <source>
        <dbReference type="HAMAP-Rule" id="MF_01221"/>
    </source>
</evidence>
<reference evidence="2 3" key="1">
    <citation type="submission" date="2020-08" db="EMBL/GenBank/DDBJ databases">
        <title>Genomic Encyclopedia of Type Strains, Phase IV (KMG-IV): sequencing the most valuable type-strain genomes for metagenomic binning, comparative biology and taxonomic classification.</title>
        <authorList>
            <person name="Goeker M."/>
        </authorList>
    </citation>
    <scope>NUCLEOTIDE SEQUENCE [LARGE SCALE GENOMIC DNA]</scope>
    <source>
        <strain evidence="2 3">DSM 21255</strain>
    </source>
</reference>
<accession>A0A841R393</accession>
<comment type="similarity">
    <text evidence="1">Belongs to the UPF0210 family.</text>
</comment>
<dbReference type="Gene3D" id="3.20.70.20">
    <property type="match status" value="1"/>
</dbReference>
<dbReference type="RefSeq" id="WP_159823062.1">
    <property type="nucleotide sequence ID" value="NZ_CABWNB010000003.1"/>
</dbReference>
<keyword evidence="3" id="KW-1185">Reference proteome</keyword>
<dbReference type="PANTHER" id="PTHR37560:SF1">
    <property type="entry name" value="UPF0210 PROTEIN MJ1665"/>
    <property type="match status" value="1"/>
</dbReference>
<evidence type="ECO:0000313" key="2">
    <source>
        <dbReference type="EMBL" id="MBB6477529.1"/>
    </source>
</evidence>
<organism evidence="2 3">
    <name type="scientific">Negativicoccus succinicivorans</name>
    <dbReference type="NCBI Taxonomy" id="620903"/>
    <lineage>
        <taxon>Bacteria</taxon>
        <taxon>Bacillati</taxon>
        <taxon>Bacillota</taxon>
        <taxon>Negativicutes</taxon>
        <taxon>Veillonellales</taxon>
        <taxon>Veillonellaceae</taxon>
        <taxon>Negativicoccus</taxon>
    </lineage>
</organism>
<dbReference type="Pfam" id="PF05167">
    <property type="entry name" value="DUF711"/>
    <property type="match status" value="1"/>
</dbReference>
<comment type="subunit">
    <text evidence="1">Homodimer.</text>
</comment>
<dbReference type="CDD" id="cd08025">
    <property type="entry name" value="RNR_PFL_like_DUF711"/>
    <property type="match status" value="1"/>
</dbReference>